<dbReference type="Proteomes" id="UP000189580">
    <property type="component" value="Chromosome d"/>
</dbReference>
<dbReference type="PANTHER" id="PTHR15608">
    <property type="entry name" value="SPLICING FACTOR U2AF-ASSOCIATED PROTEIN 2"/>
    <property type="match status" value="1"/>
</dbReference>
<feature type="compositionally biased region" description="Basic and acidic residues" evidence="2">
    <location>
        <begin position="84"/>
        <end position="97"/>
    </location>
</feature>
<sequence length="243" mass="27848">MGHTTDPIAKVNFPPIPKGTPSDSLEWAKDPRIAYSQVTGKWIFEDVDNGDEYEFNEEVRSWVPILEEEDIKSQQQAYQPPSKRSPDREDESKHEDTSTNGSKRTKKPKLDQPSHKERKPTGIYLSNLPKDVTYEELDTTFSKYGVIAEDLNTGNKKIKIYRDDKDQPKGDALIVYFKPESVPLAIEMMDNSELRPGEPGRNPNGKIAVQLAEYKHSEDNHEKPKLNAKEKLKIQKKLQKLNE</sequence>
<accession>A0A167EET4</accession>
<keyword evidence="1" id="KW-0694">RNA-binding</keyword>
<dbReference type="PANTHER" id="PTHR15608:SF0">
    <property type="entry name" value="HIV TAT-SPECIFIC FACTOR 1"/>
    <property type="match status" value="1"/>
</dbReference>
<dbReference type="GO" id="GO:0005686">
    <property type="term" value="C:U2 snRNP"/>
    <property type="evidence" value="ECO:0007669"/>
    <property type="project" value="TreeGrafter"/>
</dbReference>
<dbReference type="RefSeq" id="XP_018736463.1">
    <property type="nucleotide sequence ID" value="XM_018882045.1"/>
</dbReference>
<gene>
    <name evidence="4" type="primary">CUS2</name>
    <name evidence="4" type="ORF">AWJ20_4939</name>
</gene>
<evidence type="ECO:0000256" key="1">
    <source>
        <dbReference type="PROSITE-ProRule" id="PRU00176"/>
    </source>
</evidence>
<dbReference type="GeneID" id="30037125"/>
<dbReference type="GO" id="GO:0003723">
    <property type="term" value="F:RNA binding"/>
    <property type="evidence" value="ECO:0007669"/>
    <property type="project" value="UniProtKB-UniRule"/>
</dbReference>
<dbReference type="KEGG" id="slb:AWJ20_4939"/>
<dbReference type="Pfam" id="PF00076">
    <property type="entry name" value="RRM_1"/>
    <property type="match status" value="1"/>
</dbReference>
<dbReference type="InterPro" id="IPR000504">
    <property type="entry name" value="RRM_dom"/>
</dbReference>
<proteinExistence type="predicted"/>
<reference evidence="4 5" key="1">
    <citation type="submission" date="2016-02" db="EMBL/GenBank/DDBJ databases">
        <title>Complete genome sequence and transcriptome regulation of the pentose utilising yeast Sugiyamaella lignohabitans.</title>
        <authorList>
            <person name="Bellasio M."/>
            <person name="Peymann A."/>
            <person name="Valli M."/>
            <person name="Sipitzky M."/>
            <person name="Graf A."/>
            <person name="Sauer M."/>
            <person name="Marx H."/>
            <person name="Mattanovich D."/>
        </authorList>
    </citation>
    <scope>NUCLEOTIDE SEQUENCE [LARGE SCALE GENOMIC DNA]</scope>
    <source>
        <strain evidence="4 5">CBS 10342</strain>
    </source>
</reference>
<feature type="region of interest" description="Disordered" evidence="2">
    <location>
        <begin position="1"/>
        <end position="30"/>
    </location>
</feature>
<dbReference type="OrthoDB" id="10258585at2759"/>
<dbReference type="SMART" id="SM00360">
    <property type="entry name" value="RRM"/>
    <property type="match status" value="1"/>
</dbReference>
<dbReference type="AlphaFoldDB" id="A0A167EET4"/>
<organism evidence="4 5">
    <name type="scientific">Sugiyamaella lignohabitans</name>
    <dbReference type="NCBI Taxonomy" id="796027"/>
    <lineage>
        <taxon>Eukaryota</taxon>
        <taxon>Fungi</taxon>
        <taxon>Dikarya</taxon>
        <taxon>Ascomycota</taxon>
        <taxon>Saccharomycotina</taxon>
        <taxon>Dipodascomycetes</taxon>
        <taxon>Dipodascales</taxon>
        <taxon>Trichomonascaceae</taxon>
        <taxon>Sugiyamaella</taxon>
    </lineage>
</organism>
<dbReference type="InterPro" id="IPR012677">
    <property type="entry name" value="Nucleotide-bd_a/b_plait_sf"/>
</dbReference>
<dbReference type="PROSITE" id="PS50102">
    <property type="entry name" value="RRM"/>
    <property type="match status" value="1"/>
</dbReference>
<dbReference type="SUPFAM" id="SSF54928">
    <property type="entry name" value="RNA-binding domain, RBD"/>
    <property type="match status" value="1"/>
</dbReference>
<evidence type="ECO:0000313" key="5">
    <source>
        <dbReference type="Proteomes" id="UP000189580"/>
    </source>
</evidence>
<name>A0A167EET4_9ASCO</name>
<feature type="region of interest" description="Disordered" evidence="2">
    <location>
        <begin position="64"/>
        <end position="126"/>
    </location>
</feature>
<evidence type="ECO:0000313" key="4">
    <source>
        <dbReference type="EMBL" id="ANB13986.1"/>
    </source>
</evidence>
<keyword evidence="5" id="KW-1185">Reference proteome</keyword>
<dbReference type="EMBL" id="CP014502">
    <property type="protein sequence ID" value="ANB13986.1"/>
    <property type="molecule type" value="Genomic_DNA"/>
</dbReference>
<dbReference type="Gene3D" id="3.30.70.330">
    <property type="match status" value="1"/>
</dbReference>
<dbReference type="InterPro" id="IPR035979">
    <property type="entry name" value="RBD_domain_sf"/>
</dbReference>
<evidence type="ECO:0000256" key="2">
    <source>
        <dbReference type="SAM" id="MobiDB-lite"/>
    </source>
</evidence>
<protein>
    <submittedName>
        <fullName evidence="4">Cus2p</fullName>
    </submittedName>
</protein>
<dbReference type="GO" id="GO:0005684">
    <property type="term" value="C:U2-type spliceosomal complex"/>
    <property type="evidence" value="ECO:0007669"/>
    <property type="project" value="TreeGrafter"/>
</dbReference>
<evidence type="ECO:0000259" key="3">
    <source>
        <dbReference type="PROSITE" id="PS50102"/>
    </source>
</evidence>
<dbReference type="InterPro" id="IPR034393">
    <property type="entry name" value="TatSF1-like"/>
</dbReference>
<feature type="domain" description="RRM" evidence="3">
    <location>
        <begin position="121"/>
        <end position="214"/>
    </location>
</feature>